<keyword evidence="5" id="KW-0375">Hydrogen ion transport</keyword>
<organism evidence="11 12">
    <name type="scientific">Roseovarius marisflavi</name>
    <dbReference type="NCBI Taxonomy" id="1054996"/>
    <lineage>
        <taxon>Bacteria</taxon>
        <taxon>Pseudomonadati</taxon>
        <taxon>Pseudomonadota</taxon>
        <taxon>Alphaproteobacteria</taxon>
        <taxon>Rhodobacterales</taxon>
        <taxon>Roseobacteraceae</taxon>
        <taxon>Roseovarius</taxon>
    </lineage>
</organism>
<dbReference type="Proteomes" id="UP000184191">
    <property type="component" value="Unassembled WGS sequence"/>
</dbReference>
<name>A0A1M7BPQ4_9RHOB</name>
<evidence type="ECO:0000256" key="1">
    <source>
        <dbReference type="ARBA" id="ARBA00003456"/>
    </source>
</evidence>
<proteinExistence type="inferred from homology"/>
<comment type="function">
    <text evidence="1">Produces ATP from ADP in the presence of a proton gradient across the membrane. The gamma chain is believed to be important in regulating ATPase activity and the flow of protons through the CF(0) complex.</text>
</comment>
<dbReference type="EMBL" id="FRBN01000020">
    <property type="protein sequence ID" value="SHL56971.1"/>
    <property type="molecule type" value="Genomic_DNA"/>
</dbReference>
<gene>
    <name evidence="11" type="ORF">SAMN05444414_12020</name>
</gene>
<dbReference type="SUPFAM" id="SSF52943">
    <property type="entry name" value="ATP synthase (F1-ATPase), gamma subunit"/>
    <property type="match status" value="1"/>
</dbReference>
<evidence type="ECO:0000313" key="11">
    <source>
        <dbReference type="EMBL" id="SHL56971.1"/>
    </source>
</evidence>
<dbReference type="Pfam" id="PF00231">
    <property type="entry name" value="ATP-synt"/>
    <property type="match status" value="1"/>
</dbReference>
<reference evidence="12" key="1">
    <citation type="submission" date="2016-11" db="EMBL/GenBank/DDBJ databases">
        <authorList>
            <person name="Varghese N."/>
            <person name="Submissions S."/>
        </authorList>
    </citation>
    <scope>NUCLEOTIDE SEQUENCE [LARGE SCALE GENOMIC DNA]</scope>
    <source>
        <strain evidence="12">DSM 29327</strain>
    </source>
</reference>
<evidence type="ECO:0000256" key="4">
    <source>
        <dbReference type="ARBA" id="ARBA00022448"/>
    </source>
</evidence>
<evidence type="ECO:0000256" key="6">
    <source>
        <dbReference type="ARBA" id="ARBA00023065"/>
    </source>
</evidence>
<evidence type="ECO:0000256" key="7">
    <source>
        <dbReference type="ARBA" id="ARBA00023136"/>
    </source>
</evidence>
<keyword evidence="6" id="KW-0406">Ion transport</keyword>
<dbReference type="CDD" id="cd12151">
    <property type="entry name" value="F1-ATPase_gamma"/>
    <property type="match status" value="1"/>
</dbReference>
<dbReference type="GO" id="GO:0045259">
    <property type="term" value="C:proton-transporting ATP synthase complex"/>
    <property type="evidence" value="ECO:0007669"/>
    <property type="project" value="UniProtKB-KW"/>
</dbReference>
<protein>
    <submittedName>
        <fullName evidence="11">F-type H+-transporting ATPase subunit gamma</fullName>
    </submittedName>
</protein>
<sequence length="315" mass="33683">MAQTLEALSRRMTSMQDIRSIVHTMKTLSVINSAPYEHAASAIAAYHETVLLGLHAVLSQVGPLDVGPPVNGTKSFVVFGSDHGLCGNYNEALAAHLTQHMAGGSERDTILCVGAQMTDALSDLGMTPQTTVFPPASVDGIGRLANQLTQQLADIQNSLGSGDMAVSLAYVTRDGPVGQRPVVTDLLPLDPGLVRNLQRKPWSSRSLPSFSMPPSEVFQALVRGHLFASIFHAVAEALVTENAARLAQMQQAEKSVDDRLESLGSEIRSVRQSEITTELLDVIIGFEALKKKRGNTASQPKDVLAETHSGGPRQT</sequence>
<evidence type="ECO:0000313" key="12">
    <source>
        <dbReference type="Proteomes" id="UP000184191"/>
    </source>
</evidence>
<evidence type="ECO:0000256" key="3">
    <source>
        <dbReference type="ARBA" id="ARBA00007681"/>
    </source>
</evidence>
<keyword evidence="4" id="KW-0813">Transport</keyword>
<evidence type="ECO:0000256" key="2">
    <source>
        <dbReference type="ARBA" id="ARBA00004170"/>
    </source>
</evidence>
<dbReference type="PANTHER" id="PTHR11693:SF22">
    <property type="entry name" value="ATP SYNTHASE SUBUNIT GAMMA, MITOCHONDRIAL"/>
    <property type="match status" value="1"/>
</dbReference>
<comment type="similarity">
    <text evidence="3">Belongs to the ATPase gamma chain family.</text>
</comment>
<keyword evidence="7" id="KW-0472">Membrane</keyword>
<dbReference type="GO" id="GO:0046933">
    <property type="term" value="F:proton-transporting ATP synthase activity, rotational mechanism"/>
    <property type="evidence" value="ECO:0007669"/>
    <property type="project" value="InterPro"/>
</dbReference>
<keyword evidence="9" id="KW-0066">ATP synthesis</keyword>
<accession>A0A1M7BPQ4</accession>
<evidence type="ECO:0000256" key="10">
    <source>
        <dbReference type="SAM" id="MobiDB-lite"/>
    </source>
</evidence>
<feature type="region of interest" description="Disordered" evidence="10">
    <location>
        <begin position="293"/>
        <end position="315"/>
    </location>
</feature>
<keyword evidence="12" id="KW-1185">Reference proteome</keyword>
<keyword evidence="8" id="KW-0139">CF(1)</keyword>
<evidence type="ECO:0000256" key="9">
    <source>
        <dbReference type="ARBA" id="ARBA00023310"/>
    </source>
</evidence>
<dbReference type="STRING" id="1054996.SAMN05444414_12020"/>
<dbReference type="PANTHER" id="PTHR11693">
    <property type="entry name" value="ATP SYNTHASE GAMMA CHAIN"/>
    <property type="match status" value="1"/>
</dbReference>
<dbReference type="InterPro" id="IPR035968">
    <property type="entry name" value="ATP_synth_F1_ATPase_gsu"/>
</dbReference>
<dbReference type="PRINTS" id="PR00126">
    <property type="entry name" value="ATPASEGAMMA"/>
</dbReference>
<evidence type="ECO:0000256" key="8">
    <source>
        <dbReference type="ARBA" id="ARBA00023196"/>
    </source>
</evidence>
<evidence type="ECO:0000256" key="5">
    <source>
        <dbReference type="ARBA" id="ARBA00022781"/>
    </source>
</evidence>
<dbReference type="InterPro" id="IPR000131">
    <property type="entry name" value="ATP_synth_F1_gsu"/>
</dbReference>
<dbReference type="Gene3D" id="1.10.287.80">
    <property type="entry name" value="ATP synthase, gamma subunit, helix hairpin domain"/>
    <property type="match status" value="1"/>
</dbReference>
<dbReference type="Gene3D" id="3.40.1380.10">
    <property type="match status" value="1"/>
</dbReference>
<dbReference type="OrthoDB" id="9812769at2"/>
<dbReference type="AlphaFoldDB" id="A0A1M7BPQ4"/>
<comment type="subcellular location">
    <subcellularLocation>
        <location evidence="2">Membrane</location>
        <topology evidence="2">Peripheral membrane protein</topology>
    </subcellularLocation>
</comment>